<evidence type="ECO:0000313" key="3">
    <source>
        <dbReference type="Proteomes" id="UP000054097"/>
    </source>
</evidence>
<sequence length="469" mass="54013">MLHGSFPCLNSSDKLPESETLTFLSFPNEILDLIIRALVGDPVLNLPRFRSPENNAIHTVRLVNRRLASLGRYYLLFKHKCISERQLEYETNLLSDDALLKRKYTRQLEIARVPVVHWLAKLQCLYPCVTHLTLTYVRLSMMETQPEQTSCLVLPSVKHLSIQMDIHNEKALPSFLRAFPNLVTLVIDNDPACGYYGMDTSLLLSAPSLPYLTTLYRPAFKRNYLTFSNNHGQNFATQHQHADFVFNAQCNECLLWRQRTEDIERITITQLQWHFPSLREVLVPRLVFEDWMPITELSAILGLPITRRSHITDDLGLIEFMRRRSDVAVWRLEPDNHTDCTSDCMWRKRPSHQFFAVGDLHMTIEIASVGLHNPTTAEPAKPNVARPQFHILSPKEYNEHSICKKGRTPAFMRDDPKFWWTKDDKQIYLPACYKDIALSMKNADTTAAQSSEGAVTQGTHTILVGPWDL</sequence>
<accession>A0A0C3APX5</accession>
<gene>
    <name evidence="2" type="ORF">M408DRAFT_330539</name>
</gene>
<dbReference type="HOGENOM" id="CLU_582863_0_0_1"/>
<reference evidence="2 3" key="1">
    <citation type="submission" date="2014-04" db="EMBL/GenBank/DDBJ databases">
        <authorList>
            <consortium name="DOE Joint Genome Institute"/>
            <person name="Kuo A."/>
            <person name="Zuccaro A."/>
            <person name="Kohler A."/>
            <person name="Nagy L.G."/>
            <person name="Floudas D."/>
            <person name="Copeland A."/>
            <person name="Barry K.W."/>
            <person name="Cichocki N."/>
            <person name="Veneault-Fourrey C."/>
            <person name="LaButti K."/>
            <person name="Lindquist E.A."/>
            <person name="Lipzen A."/>
            <person name="Lundell T."/>
            <person name="Morin E."/>
            <person name="Murat C."/>
            <person name="Sun H."/>
            <person name="Tunlid A."/>
            <person name="Henrissat B."/>
            <person name="Grigoriev I.V."/>
            <person name="Hibbett D.S."/>
            <person name="Martin F."/>
            <person name="Nordberg H.P."/>
            <person name="Cantor M.N."/>
            <person name="Hua S.X."/>
        </authorList>
    </citation>
    <scope>NUCLEOTIDE SEQUENCE [LARGE SCALE GENOMIC DNA]</scope>
    <source>
        <strain evidence="2 3">MAFF 305830</strain>
    </source>
</reference>
<evidence type="ECO:0000259" key="1">
    <source>
        <dbReference type="Pfam" id="PF24758"/>
    </source>
</evidence>
<keyword evidence="3" id="KW-1185">Reference proteome</keyword>
<dbReference type="EMBL" id="KN824305">
    <property type="protein sequence ID" value="KIM26600.1"/>
    <property type="molecule type" value="Genomic_DNA"/>
</dbReference>
<evidence type="ECO:0000313" key="2">
    <source>
        <dbReference type="EMBL" id="KIM26600.1"/>
    </source>
</evidence>
<dbReference type="Proteomes" id="UP000054097">
    <property type="component" value="Unassembled WGS sequence"/>
</dbReference>
<dbReference type="AlphaFoldDB" id="A0A0C3APX5"/>
<dbReference type="InterPro" id="IPR055411">
    <property type="entry name" value="LRR_FXL15/At3g58940/PEG3-like"/>
</dbReference>
<dbReference type="Pfam" id="PF24758">
    <property type="entry name" value="LRR_At5g56370"/>
    <property type="match status" value="1"/>
</dbReference>
<reference evidence="3" key="2">
    <citation type="submission" date="2015-01" db="EMBL/GenBank/DDBJ databases">
        <title>Evolutionary Origins and Diversification of the Mycorrhizal Mutualists.</title>
        <authorList>
            <consortium name="DOE Joint Genome Institute"/>
            <consortium name="Mycorrhizal Genomics Consortium"/>
            <person name="Kohler A."/>
            <person name="Kuo A."/>
            <person name="Nagy L.G."/>
            <person name="Floudas D."/>
            <person name="Copeland A."/>
            <person name="Barry K.W."/>
            <person name="Cichocki N."/>
            <person name="Veneault-Fourrey C."/>
            <person name="LaButti K."/>
            <person name="Lindquist E.A."/>
            <person name="Lipzen A."/>
            <person name="Lundell T."/>
            <person name="Morin E."/>
            <person name="Murat C."/>
            <person name="Riley R."/>
            <person name="Ohm R."/>
            <person name="Sun H."/>
            <person name="Tunlid A."/>
            <person name="Henrissat B."/>
            <person name="Grigoriev I.V."/>
            <person name="Hibbett D.S."/>
            <person name="Martin F."/>
        </authorList>
    </citation>
    <scope>NUCLEOTIDE SEQUENCE [LARGE SCALE GENOMIC DNA]</scope>
    <source>
        <strain evidence="3">MAFF 305830</strain>
    </source>
</reference>
<name>A0A0C3APX5_SERVB</name>
<protein>
    <recommendedName>
        <fullName evidence="1">F-box/LRR-repeat protein 15/At3g58940/PEG3-like LRR domain-containing protein</fullName>
    </recommendedName>
</protein>
<dbReference type="OrthoDB" id="3265814at2759"/>
<organism evidence="2 3">
    <name type="scientific">Serendipita vermifera MAFF 305830</name>
    <dbReference type="NCBI Taxonomy" id="933852"/>
    <lineage>
        <taxon>Eukaryota</taxon>
        <taxon>Fungi</taxon>
        <taxon>Dikarya</taxon>
        <taxon>Basidiomycota</taxon>
        <taxon>Agaricomycotina</taxon>
        <taxon>Agaricomycetes</taxon>
        <taxon>Sebacinales</taxon>
        <taxon>Serendipitaceae</taxon>
        <taxon>Serendipita</taxon>
    </lineage>
</organism>
<proteinExistence type="predicted"/>
<feature type="domain" description="F-box/LRR-repeat protein 15/At3g58940/PEG3-like LRR" evidence="1">
    <location>
        <begin position="54"/>
        <end position="187"/>
    </location>
</feature>